<keyword evidence="4" id="KW-0479">Metal-binding</keyword>
<feature type="domain" description="PIN" evidence="8">
    <location>
        <begin position="3"/>
        <end position="124"/>
    </location>
</feature>
<evidence type="ECO:0000313" key="10">
    <source>
        <dbReference type="Proteomes" id="UP000460298"/>
    </source>
</evidence>
<dbReference type="Gene3D" id="3.40.50.1010">
    <property type="entry name" value="5'-nuclease"/>
    <property type="match status" value="1"/>
</dbReference>
<dbReference type="PANTHER" id="PTHR33653">
    <property type="entry name" value="RIBONUCLEASE VAPC2"/>
    <property type="match status" value="1"/>
</dbReference>
<dbReference type="GO" id="GO:0004518">
    <property type="term" value="F:nuclease activity"/>
    <property type="evidence" value="ECO:0007669"/>
    <property type="project" value="UniProtKB-KW"/>
</dbReference>
<keyword evidence="3" id="KW-0540">Nuclease</keyword>
<dbReference type="Proteomes" id="UP000460298">
    <property type="component" value="Unassembled WGS sequence"/>
</dbReference>
<evidence type="ECO:0000256" key="2">
    <source>
        <dbReference type="ARBA" id="ARBA00022649"/>
    </source>
</evidence>
<dbReference type="CDD" id="cd09881">
    <property type="entry name" value="PIN_VapC4-5_FitB-like"/>
    <property type="match status" value="1"/>
</dbReference>
<evidence type="ECO:0000259" key="8">
    <source>
        <dbReference type="Pfam" id="PF01850"/>
    </source>
</evidence>
<evidence type="ECO:0000256" key="1">
    <source>
        <dbReference type="ARBA" id="ARBA00001946"/>
    </source>
</evidence>
<name>A0A833H1P9_9LEPT</name>
<accession>A0A833H1P9</accession>
<keyword evidence="6" id="KW-0460">Magnesium</keyword>
<dbReference type="EMBL" id="WBUI01000008">
    <property type="protein sequence ID" value="KAB2932675.1"/>
    <property type="molecule type" value="Genomic_DNA"/>
</dbReference>
<protein>
    <submittedName>
        <fullName evidence="9">Type II toxin-antitoxin system VapC family toxin</fullName>
    </submittedName>
</protein>
<dbReference type="InterPro" id="IPR029060">
    <property type="entry name" value="PIN-like_dom_sf"/>
</dbReference>
<organism evidence="9 10">
    <name type="scientific">Leptonema illini</name>
    <dbReference type="NCBI Taxonomy" id="183"/>
    <lineage>
        <taxon>Bacteria</taxon>
        <taxon>Pseudomonadati</taxon>
        <taxon>Spirochaetota</taxon>
        <taxon>Spirochaetia</taxon>
        <taxon>Leptospirales</taxon>
        <taxon>Leptospiraceae</taxon>
        <taxon>Leptonema</taxon>
    </lineage>
</organism>
<evidence type="ECO:0000256" key="6">
    <source>
        <dbReference type="ARBA" id="ARBA00022842"/>
    </source>
</evidence>
<dbReference type="InterPro" id="IPR002716">
    <property type="entry name" value="PIN_dom"/>
</dbReference>
<gene>
    <name evidence="9" type="ORF">F9K24_09855</name>
</gene>
<reference evidence="9 10" key="1">
    <citation type="submission" date="2019-10" db="EMBL/GenBank/DDBJ databases">
        <title>Extracellular Electron Transfer in a Candidatus Methanoperedens spp. Enrichment Culture.</title>
        <authorList>
            <person name="Berger S."/>
            <person name="Rangel Shaw D."/>
            <person name="Berben T."/>
            <person name="In 'T Zandt M."/>
            <person name="Frank J."/>
            <person name="Reimann J."/>
            <person name="Jetten M.S.M."/>
            <person name="Welte C.U."/>
        </authorList>
    </citation>
    <scope>NUCLEOTIDE SEQUENCE [LARGE SCALE GENOMIC DNA]</scope>
    <source>
        <strain evidence="9">SB12</strain>
    </source>
</reference>
<comment type="caution">
    <text evidence="9">The sequence shown here is derived from an EMBL/GenBank/DDBJ whole genome shotgun (WGS) entry which is preliminary data.</text>
</comment>
<keyword evidence="2" id="KW-1277">Toxin-antitoxin system</keyword>
<evidence type="ECO:0000256" key="4">
    <source>
        <dbReference type="ARBA" id="ARBA00022723"/>
    </source>
</evidence>
<dbReference type="SUPFAM" id="SSF88723">
    <property type="entry name" value="PIN domain-like"/>
    <property type="match status" value="1"/>
</dbReference>
<keyword evidence="5" id="KW-0378">Hydrolase</keyword>
<evidence type="ECO:0000256" key="7">
    <source>
        <dbReference type="ARBA" id="ARBA00038093"/>
    </source>
</evidence>
<dbReference type="InterPro" id="IPR050556">
    <property type="entry name" value="Type_II_TA_system_RNase"/>
</dbReference>
<dbReference type="GO" id="GO:0016787">
    <property type="term" value="F:hydrolase activity"/>
    <property type="evidence" value="ECO:0007669"/>
    <property type="project" value="UniProtKB-KW"/>
</dbReference>
<comment type="cofactor">
    <cofactor evidence="1">
        <name>Mg(2+)</name>
        <dbReference type="ChEBI" id="CHEBI:18420"/>
    </cofactor>
</comment>
<evidence type="ECO:0000256" key="5">
    <source>
        <dbReference type="ARBA" id="ARBA00022801"/>
    </source>
</evidence>
<comment type="similarity">
    <text evidence="7">Belongs to the PINc/VapC protein family.</text>
</comment>
<dbReference type="Pfam" id="PF01850">
    <property type="entry name" value="PIN"/>
    <property type="match status" value="1"/>
</dbReference>
<evidence type="ECO:0000256" key="3">
    <source>
        <dbReference type="ARBA" id="ARBA00022722"/>
    </source>
</evidence>
<dbReference type="PANTHER" id="PTHR33653:SF1">
    <property type="entry name" value="RIBONUCLEASE VAPC2"/>
    <property type="match status" value="1"/>
</dbReference>
<sequence length="131" mass="15364">MFFLDTNTCIYFLNGRSESIRDRLLSTPPFEIGIPAIVKAELLLEAYKSKIRRSTVERVEQFLSPFVIIPFEDPMTYHYADIRSQLEKSAQIIGPNDLLIAAITRFHDATLVTNNEWEFKRVKKLRVENWR</sequence>
<dbReference type="AlphaFoldDB" id="A0A833H1P9"/>
<dbReference type="GO" id="GO:0046872">
    <property type="term" value="F:metal ion binding"/>
    <property type="evidence" value="ECO:0007669"/>
    <property type="project" value="UniProtKB-KW"/>
</dbReference>
<evidence type="ECO:0000313" key="9">
    <source>
        <dbReference type="EMBL" id="KAB2932675.1"/>
    </source>
</evidence>
<proteinExistence type="inferred from homology"/>